<evidence type="ECO:0000256" key="6">
    <source>
        <dbReference type="ARBA" id="ARBA00022723"/>
    </source>
</evidence>
<evidence type="ECO:0000313" key="11">
    <source>
        <dbReference type="EMBL" id="MBI5974377.1"/>
    </source>
</evidence>
<evidence type="ECO:0000256" key="2">
    <source>
        <dbReference type="ARBA" id="ARBA00005061"/>
    </source>
</evidence>
<dbReference type="EC" id="4.1.2.50" evidence="4"/>
<dbReference type="InterPro" id="IPR007115">
    <property type="entry name" value="6-PTP_synth/QueD"/>
</dbReference>
<accession>A0ABS0T7J5</accession>
<proteinExistence type="inferred from homology"/>
<evidence type="ECO:0000256" key="9">
    <source>
        <dbReference type="ARBA" id="ARBA00031449"/>
    </source>
</evidence>
<reference evidence="11 12" key="1">
    <citation type="submission" date="2020-04" db="EMBL/GenBank/DDBJ databases">
        <title>Staphylococcus species from domestic dog.</title>
        <authorList>
            <person name="Paterson G.K."/>
        </authorList>
    </citation>
    <scope>NUCLEOTIDE SEQUENCE [LARGE SCALE GENOMIC DNA]</scope>
    <source>
        <strain evidence="11 12">H16/1A</strain>
    </source>
</reference>
<dbReference type="InterPro" id="IPR038418">
    <property type="entry name" value="6-PTP_synth/QueD_sf"/>
</dbReference>
<protein>
    <recommendedName>
        <fullName evidence="5">6-carboxy-5,6,7,8-tetrahydropterin synthase</fullName>
        <ecNumber evidence="4">4.1.2.50</ecNumber>
    </recommendedName>
    <alternativeName>
        <fullName evidence="9">Queuosine biosynthesis protein QueD</fullName>
    </alternativeName>
</protein>
<evidence type="ECO:0000313" key="12">
    <source>
        <dbReference type="Proteomes" id="UP000751852"/>
    </source>
</evidence>
<gene>
    <name evidence="11" type="ORF">HHH54_02040</name>
</gene>
<keyword evidence="6" id="KW-0479">Metal-binding</keyword>
<dbReference type="SUPFAM" id="SSF55620">
    <property type="entry name" value="Tetrahydrobiopterin biosynthesis enzymes-like"/>
    <property type="match status" value="1"/>
</dbReference>
<evidence type="ECO:0000256" key="1">
    <source>
        <dbReference type="ARBA" id="ARBA00001947"/>
    </source>
</evidence>
<evidence type="ECO:0000256" key="10">
    <source>
        <dbReference type="ARBA" id="ARBA00048807"/>
    </source>
</evidence>
<dbReference type="Gene3D" id="3.30.479.10">
    <property type="entry name" value="6-pyruvoyl tetrahydropterin synthase/QueD"/>
    <property type="match status" value="1"/>
</dbReference>
<name>A0ABS0T7J5_9STAP</name>
<comment type="caution">
    <text evidence="11">The sequence shown here is derived from an EMBL/GenBank/DDBJ whole genome shotgun (WGS) entry which is preliminary data.</text>
</comment>
<evidence type="ECO:0000256" key="3">
    <source>
        <dbReference type="ARBA" id="ARBA00008900"/>
    </source>
</evidence>
<comment type="similarity">
    <text evidence="3">Belongs to the PTPS family. QueD subfamily.</text>
</comment>
<dbReference type="Pfam" id="PF01242">
    <property type="entry name" value="PTPS"/>
    <property type="match status" value="1"/>
</dbReference>
<keyword evidence="7" id="KW-0862">Zinc</keyword>
<comment type="pathway">
    <text evidence="2">Purine metabolism; 7-cyano-7-deazaguanine biosynthesis.</text>
</comment>
<dbReference type="PANTHER" id="PTHR12589">
    <property type="entry name" value="PYRUVOYL TETRAHYDROBIOPTERIN SYNTHASE"/>
    <property type="match status" value="1"/>
</dbReference>
<dbReference type="PANTHER" id="PTHR12589:SF7">
    <property type="entry name" value="6-PYRUVOYL TETRAHYDROBIOPTERIN SYNTHASE"/>
    <property type="match status" value="1"/>
</dbReference>
<dbReference type="EMBL" id="JABANU010000003">
    <property type="protein sequence ID" value="MBI5974377.1"/>
    <property type="molecule type" value="Genomic_DNA"/>
</dbReference>
<organism evidence="11 12">
    <name type="scientific">Staphylococcus canis</name>
    <dbReference type="NCBI Taxonomy" id="2724942"/>
    <lineage>
        <taxon>Bacteria</taxon>
        <taxon>Bacillati</taxon>
        <taxon>Bacillota</taxon>
        <taxon>Bacilli</taxon>
        <taxon>Bacillales</taxon>
        <taxon>Staphylococcaceae</taxon>
        <taxon>Staphylococcus</taxon>
    </lineage>
</organism>
<evidence type="ECO:0000256" key="8">
    <source>
        <dbReference type="ARBA" id="ARBA00023239"/>
    </source>
</evidence>
<evidence type="ECO:0000256" key="5">
    <source>
        <dbReference type="ARBA" id="ARBA00018141"/>
    </source>
</evidence>
<keyword evidence="12" id="KW-1185">Reference proteome</keyword>
<evidence type="ECO:0000256" key="7">
    <source>
        <dbReference type="ARBA" id="ARBA00022833"/>
    </source>
</evidence>
<evidence type="ECO:0000256" key="4">
    <source>
        <dbReference type="ARBA" id="ARBA00012982"/>
    </source>
</evidence>
<comment type="cofactor">
    <cofactor evidence="1">
        <name>Zn(2+)</name>
        <dbReference type="ChEBI" id="CHEBI:29105"/>
    </cofactor>
</comment>
<sequence length="142" mass="16871">MSKFDHVHPPQNFARHHKTLLVVKHYTFTCDNRIYFSETNHIDLEDHTYHLEMEVWSKTDDHGLAVDFNVIDDIYKQYLQPYLDGQLLNDTLPDMNTTVENIAHWIWLRFSEHLPEDVSMNSIALYETPDQGIRLTRNIMAQ</sequence>
<dbReference type="Proteomes" id="UP000751852">
    <property type="component" value="Unassembled WGS sequence"/>
</dbReference>
<comment type="catalytic activity">
    <reaction evidence="10">
        <text>7,8-dihydroneopterin 3'-triphosphate + H2O = 6-carboxy-5,6,7,8-tetrahydropterin + triphosphate + acetaldehyde + 2 H(+)</text>
        <dbReference type="Rhea" id="RHEA:27966"/>
        <dbReference type="ChEBI" id="CHEBI:15343"/>
        <dbReference type="ChEBI" id="CHEBI:15377"/>
        <dbReference type="ChEBI" id="CHEBI:15378"/>
        <dbReference type="ChEBI" id="CHEBI:18036"/>
        <dbReference type="ChEBI" id="CHEBI:58462"/>
        <dbReference type="ChEBI" id="CHEBI:61032"/>
        <dbReference type="EC" id="4.1.2.50"/>
    </reaction>
</comment>
<dbReference type="RefSeq" id="WP_198617162.1">
    <property type="nucleotide sequence ID" value="NZ_JABANU010000003.1"/>
</dbReference>
<keyword evidence="8" id="KW-0456">Lyase</keyword>